<gene>
    <name evidence="3" type="ORF">Z968_02020</name>
</gene>
<dbReference type="EMBL" id="JENJ01000006">
    <property type="protein sequence ID" value="KGM97800.1"/>
    <property type="molecule type" value="Genomic_DNA"/>
</dbReference>
<organism evidence="3 4">
    <name type="scientific">Clostridium novyi A str. 4552</name>
    <dbReference type="NCBI Taxonomy" id="1444289"/>
    <lineage>
        <taxon>Bacteria</taxon>
        <taxon>Bacillati</taxon>
        <taxon>Bacillota</taxon>
        <taxon>Clostridia</taxon>
        <taxon>Eubacteriales</taxon>
        <taxon>Clostridiaceae</taxon>
        <taxon>Clostridium</taxon>
    </lineage>
</organism>
<dbReference type="RefSeq" id="WP_039252647.1">
    <property type="nucleotide sequence ID" value="NZ_JENJ01000006.1"/>
</dbReference>
<name>A0A0A0IDX4_CLONO</name>
<dbReference type="InterPro" id="IPR022123">
    <property type="entry name" value="DUF3658"/>
</dbReference>
<dbReference type="InterPro" id="IPR014973">
    <property type="entry name" value="DUF1835"/>
</dbReference>
<dbReference type="Pfam" id="PF08874">
    <property type="entry name" value="DUF1835"/>
    <property type="match status" value="1"/>
</dbReference>
<feature type="domain" description="DUF1835" evidence="1">
    <location>
        <begin position="5"/>
        <end position="126"/>
    </location>
</feature>
<sequence>MNNVIHMCFSASASGSFKYAIKENIIKGKKVISFYDNLSEGKIGNLKNLDDRIEWYKSISHTKEISKEDIYEYKRDYHRYRRKIAKLTREDIIYMWYGECSEDICGMMYALELMKDKCFNIYLINVSSLVEENEYEAFIPKSVSEVMSKDINKYIKFKKELNKNTYKDILQMWEALKNQNQVLRIFKDGKVKSSYKEYFDIDILKNTNKKFRKVARTVGYVLGYSDQKVSDDYIFGRVKELIKQGYIEYTGKFGIMREMEIKITNKGIEMLSNNKEAIEFWKEREEETDNEIEYMRTFREECALKERVNIARNLLDVLEVEVIAEKTGLTIEQVKNLEMVMSK</sequence>
<proteinExistence type="predicted"/>
<accession>A0A0A0IDX4</accession>
<evidence type="ECO:0000259" key="1">
    <source>
        <dbReference type="Pfam" id="PF08874"/>
    </source>
</evidence>
<evidence type="ECO:0008006" key="5">
    <source>
        <dbReference type="Google" id="ProtNLM"/>
    </source>
</evidence>
<dbReference type="OrthoDB" id="343110at2"/>
<protein>
    <recommendedName>
        <fullName evidence="5">DUF1835 domain-containing protein</fullName>
    </recommendedName>
</protein>
<dbReference type="Pfam" id="PF12395">
    <property type="entry name" value="DUF3658"/>
    <property type="match status" value="1"/>
</dbReference>
<comment type="caution">
    <text evidence="3">The sequence shown here is derived from an EMBL/GenBank/DDBJ whole genome shotgun (WGS) entry which is preliminary data.</text>
</comment>
<evidence type="ECO:0000313" key="3">
    <source>
        <dbReference type="EMBL" id="KGM97800.1"/>
    </source>
</evidence>
<evidence type="ECO:0000259" key="2">
    <source>
        <dbReference type="Pfam" id="PF12395"/>
    </source>
</evidence>
<dbReference type="Proteomes" id="UP000030012">
    <property type="component" value="Unassembled WGS sequence"/>
</dbReference>
<evidence type="ECO:0000313" key="4">
    <source>
        <dbReference type="Proteomes" id="UP000030012"/>
    </source>
</evidence>
<dbReference type="AlphaFoldDB" id="A0A0A0IDX4"/>
<reference evidence="3 4" key="1">
    <citation type="submission" date="2014-01" db="EMBL/GenBank/DDBJ databases">
        <title>Plasmidome dynamics in the species complex Clostridium novyi sensu lato converts strains of independent lineages into distinctly different pathogens.</title>
        <authorList>
            <person name="Skarin H."/>
            <person name="Segerman B."/>
        </authorList>
    </citation>
    <scope>NUCLEOTIDE SEQUENCE [LARGE SCALE GENOMIC DNA]</scope>
    <source>
        <strain evidence="3 4">4552</strain>
    </source>
</reference>
<feature type="domain" description="DUF3658" evidence="2">
    <location>
        <begin position="155"/>
        <end position="260"/>
    </location>
</feature>